<dbReference type="Pfam" id="PF01268">
    <property type="entry name" value="FTHFS"/>
    <property type="match status" value="1"/>
</dbReference>
<dbReference type="Pfam" id="PF00153">
    <property type="entry name" value="Mito_carr"/>
    <property type="match status" value="1"/>
</dbReference>
<dbReference type="InterPro" id="IPR020628">
    <property type="entry name" value="Formate_THF_ligase_CS"/>
</dbReference>
<organism evidence="10 11">
    <name type="scientific">Pisum sativum</name>
    <name type="common">Garden pea</name>
    <name type="synonym">Lathyrus oleraceus</name>
    <dbReference type="NCBI Taxonomy" id="3888"/>
    <lineage>
        <taxon>Eukaryota</taxon>
        <taxon>Viridiplantae</taxon>
        <taxon>Streptophyta</taxon>
        <taxon>Embryophyta</taxon>
        <taxon>Tracheophyta</taxon>
        <taxon>Spermatophyta</taxon>
        <taxon>Magnoliopsida</taxon>
        <taxon>eudicotyledons</taxon>
        <taxon>Gunneridae</taxon>
        <taxon>Pentapetalae</taxon>
        <taxon>rosids</taxon>
        <taxon>fabids</taxon>
        <taxon>Fabales</taxon>
        <taxon>Fabaceae</taxon>
        <taxon>Papilionoideae</taxon>
        <taxon>50 kb inversion clade</taxon>
        <taxon>NPAAA clade</taxon>
        <taxon>Hologalegina</taxon>
        <taxon>IRL clade</taxon>
        <taxon>Fabeae</taxon>
        <taxon>Lathyrus</taxon>
    </lineage>
</organism>
<dbReference type="EC" id="6.3.4.3" evidence="3"/>
<dbReference type="Gene3D" id="3.40.50.300">
    <property type="entry name" value="P-loop containing nucleotide triphosphate hydrolases"/>
    <property type="match status" value="1"/>
</dbReference>
<dbReference type="InterPro" id="IPR000559">
    <property type="entry name" value="Formate_THF_ligase"/>
</dbReference>
<evidence type="ECO:0000256" key="5">
    <source>
        <dbReference type="ARBA" id="ARBA00022598"/>
    </source>
</evidence>
<gene>
    <name evidence="10" type="ORF">KIW84_022867</name>
</gene>
<comment type="pathway">
    <text evidence="2">One-carbon metabolism; tetrahydrofolate interconversion.</text>
</comment>
<dbReference type="PANTHER" id="PTHR21725">
    <property type="entry name" value="E3 UBIQUITIN-PROTEIN LIGASE UBR4"/>
    <property type="match status" value="1"/>
</dbReference>
<dbReference type="InterPro" id="IPR018108">
    <property type="entry name" value="MCP_transmembrane"/>
</dbReference>
<dbReference type="Gramene" id="Psat02G0286700-T1">
    <property type="protein sequence ID" value="KAI5436533.1"/>
    <property type="gene ID" value="KIW84_022867"/>
</dbReference>
<keyword evidence="8" id="KW-0067">ATP-binding</keyword>
<dbReference type="Gene3D" id="1.50.40.10">
    <property type="entry name" value="Mitochondrial carrier domain"/>
    <property type="match status" value="1"/>
</dbReference>
<evidence type="ECO:0000313" key="10">
    <source>
        <dbReference type="EMBL" id="KAI5436533.1"/>
    </source>
</evidence>
<dbReference type="InterPro" id="IPR023395">
    <property type="entry name" value="MCP_dom_sf"/>
</dbReference>
<dbReference type="FunFam" id="3.40.50.300:FF:000245">
    <property type="entry name" value="C-1-tetrahydrofolate synthase, cytoplasmic"/>
    <property type="match status" value="1"/>
</dbReference>
<dbReference type="AlphaFoldDB" id="A0A9D4YE46"/>
<reference evidence="10 11" key="1">
    <citation type="journal article" date="2022" name="Nat. Genet.">
        <title>Improved pea reference genome and pan-genome highlight genomic features and evolutionary characteristics.</title>
        <authorList>
            <person name="Yang T."/>
            <person name="Liu R."/>
            <person name="Luo Y."/>
            <person name="Hu S."/>
            <person name="Wang D."/>
            <person name="Wang C."/>
            <person name="Pandey M.K."/>
            <person name="Ge S."/>
            <person name="Xu Q."/>
            <person name="Li N."/>
            <person name="Li G."/>
            <person name="Huang Y."/>
            <person name="Saxena R.K."/>
            <person name="Ji Y."/>
            <person name="Li M."/>
            <person name="Yan X."/>
            <person name="He Y."/>
            <person name="Liu Y."/>
            <person name="Wang X."/>
            <person name="Xiang C."/>
            <person name="Varshney R.K."/>
            <person name="Ding H."/>
            <person name="Gao S."/>
            <person name="Zong X."/>
        </authorList>
    </citation>
    <scope>NUCLEOTIDE SEQUENCE [LARGE SCALE GENOMIC DNA]</scope>
    <source>
        <strain evidence="10 11">cv. Zhongwan 6</strain>
    </source>
</reference>
<evidence type="ECO:0000256" key="8">
    <source>
        <dbReference type="ARBA" id="ARBA00022840"/>
    </source>
</evidence>
<evidence type="ECO:0000313" key="11">
    <source>
        <dbReference type="Proteomes" id="UP001058974"/>
    </source>
</evidence>
<name>A0A9D4YE46_PEA</name>
<dbReference type="InterPro" id="IPR045189">
    <property type="entry name" value="UBR4-like"/>
</dbReference>
<keyword evidence="9" id="KW-0472">Membrane</keyword>
<protein>
    <recommendedName>
        <fullName evidence="3">formate--tetrahydrofolate ligase</fullName>
        <ecNumber evidence="3">6.3.4.3</ecNumber>
    </recommendedName>
</protein>
<evidence type="ECO:0000256" key="7">
    <source>
        <dbReference type="ARBA" id="ARBA00022741"/>
    </source>
</evidence>
<keyword evidence="11" id="KW-1185">Reference proteome</keyword>
<proteinExistence type="predicted"/>
<comment type="subcellular location">
    <subcellularLocation>
        <location evidence="1">Membrane</location>
        <topology evidence="1">Multi-pass membrane protein</topology>
    </subcellularLocation>
</comment>
<dbReference type="EMBL" id="JAMSHJ010000002">
    <property type="protein sequence ID" value="KAI5436533.1"/>
    <property type="molecule type" value="Genomic_DNA"/>
</dbReference>
<dbReference type="PANTHER" id="PTHR21725:SF1">
    <property type="entry name" value="E3 UBIQUITIN-PROTEIN LIGASE UBR4"/>
    <property type="match status" value="1"/>
</dbReference>
<evidence type="ECO:0000256" key="6">
    <source>
        <dbReference type="ARBA" id="ARBA00022692"/>
    </source>
</evidence>
<dbReference type="GO" id="GO:0005524">
    <property type="term" value="F:ATP binding"/>
    <property type="evidence" value="ECO:0007669"/>
    <property type="project" value="UniProtKB-KW"/>
</dbReference>
<dbReference type="GO" id="GO:0009926">
    <property type="term" value="P:auxin polar transport"/>
    <property type="evidence" value="ECO:0007669"/>
    <property type="project" value="TreeGrafter"/>
</dbReference>
<sequence length="425" mass="45794">MPWEPNDSGEFAAALTDPVSISASKQAIISLLLSELLEQLKGWMDSTSGVRSVPVMQLFYRLSSAVGGPFIDSSKPDSLDLEKLIKWCLDEINLNRPFPGSDGPMPRHSVTTDVHDKNVIQISSSTSKTSVDDQEKNDFASQLLQALIGVVPYVGLNFAVYESLKDWLIKARPFGLVQDSELSVTTRLACGADAGTIGQTVAYPLDLICRRMQMTGWHNAASVKLILPGGTRTVEPNLQHDVSETSNKLNRKSTVSSSSSSVMRKLDIVSPVPADIDIANSVQPIHIDEIAKTLNLTPNHYDLYGKYKAKVLLSVLDDLKESKNGYYVVVGGITPTPLGEGKSTTTVGLCQALGAFLDKKVVTCIRQPSQGPTFGIKGGAAGGGYSQVIPMDEFNLHLIGDIHAITTANNLLAAAIDARIFHEST</sequence>
<keyword evidence="7" id="KW-0547">Nucleotide-binding</keyword>
<dbReference type="GO" id="GO:0004329">
    <property type="term" value="F:formate-tetrahydrofolate ligase activity"/>
    <property type="evidence" value="ECO:0007669"/>
    <property type="project" value="UniProtKB-EC"/>
</dbReference>
<evidence type="ECO:0000256" key="1">
    <source>
        <dbReference type="ARBA" id="ARBA00004141"/>
    </source>
</evidence>
<accession>A0A9D4YE46</accession>
<dbReference type="PROSITE" id="PS00721">
    <property type="entry name" value="FTHFS_1"/>
    <property type="match status" value="1"/>
</dbReference>
<dbReference type="GO" id="GO:0009506">
    <property type="term" value="C:plasmodesma"/>
    <property type="evidence" value="ECO:0007669"/>
    <property type="project" value="TreeGrafter"/>
</dbReference>
<dbReference type="SUPFAM" id="SSF52540">
    <property type="entry name" value="P-loop containing nucleoside triphosphate hydrolases"/>
    <property type="match status" value="1"/>
</dbReference>
<comment type="caution">
    <text evidence="10">The sequence shown here is derived from an EMBL/GenBank/DDBJ whole genome shotgun (WGS) entry which is preliminary data.</text>
</comment>
<evidence type="ECO:0000256" key="2">
    <source>
        <dbReference type="ARBA" id="ARBA00004777"/>
    </source>
</evidence>
<keyword evidence="5" id="KW-0436">Ligase</keyword>
<dbReference type="Proteomes" id="UP001058974">
    <property type="component" value="Chromosome 2"/>
</dbReference>
<dbReference type="InterPro" id="IPR027417">
    <property type="entry name" value="P-loop_NTPase"/>
</dbReference>
<evidence type="ECO:0000256" key="4">
    <source>
        <dbReference type="ARBA" id="ARBA00022563"/>
    </source>
</evidence>
<dbReference type="GO" id="GO:0006730">
    <property type="term" value="P:one-carbon metabolic process"/>
    <property type="evidence" value="ECO:0007669"/>
    <property type="project" value="UniProtKB-KW"/>
</dbReference>
<evidence type="ECO:0000256" key="9">
    <source>
        <dbReference type="ARBA" id="ARBA00023136"/>
    </source>
</evidence>
<dbReference type="SUPFAM" id="SSF103506">
    <property type="entry name" value="Mitochondrial carrier"/>
    <property type="match status" value="1"/>
</dbReference>
<dbReference type="GO" id="GO:0016020">
    <property type="term" value="C:membrane"/>
    <property type="evidence" value="ECO:0007669"/>
    <property type="project" value="UniProtKB-SubCell"/>
</dbReference>
<keyword evidence="6" id="KW-0812">Transmembrane</keyword>
<keyword evidence="4" id="KW-0554">One-carbon metabolism</keyword>
<dbReference type="GO" id="GO:0005829">
    <property type="term" value="C:cytosol"/>
    <property type="evidence" value="ECO:0007669"/>
    <property type="project" value="TreeGrafter"/>
</dbReference>
<evidence type="ECO:0000256" key="3">
    <source>
        <dbReference type="ARBA" id="ARBA00012295"/>
    </source>
</evidence>